<evidence type="ECO:0000256" key="2">
    <source>
        <dbReference type="ARBA" id="ARBA00022729"/>
    </source>
</evidence>
<sequence>MLLFSALLLLFLPQQSHGSVDQETGTLPPRTPPRIVYINDARPYREIRNHGGFQPASRNPSPFGYTLLSIANEAADYRNKSVDTAYVWASATLEAAARRPGRFIYVIHATANMVDMSRSLYNQSIYNADFAALGGIRWSQIIGWINIGNRYHWVKPGEEDMFNGELIHLLHNPKIYWSPGYVSDHYAGQTASGPRPELAGYHAGHAAWEERPWRDIPVSTRHDPELLARNLIGSLVLGTTDRWMNYLPVFKQSPSFPDSKSNDSQKEQDAQKEQDFQETQYQDRQHVHPWRAVRWRNYFPG</sequence>
<keyword evidence="3" id="KW-0843">Virulence</keyword>
<dbReference type="Pfam" id="PF01375">
    <property type="entry name" value="Enterotoxin_a"/>
    <property type="match status" value="1"/>
</dbReference>
<feature type="region of interest" description="Disordered" evidence="5">
    <location>
        <begin position="254"/>
        <end position="285"/>
    </location>
</feature>
<feature type="chain" id="PRO_5012699671" evidence="6">
    <location>
        <begin position="19"/>
        <end position="301"/>
    </location>
</feature>
<dbReference type="Proteomes" id="UP000226431">
    <property type="component" value="Unassembled WGS sequence"/>
</dbReference>
<reference evidence="7 8" key="1">
    <citation type="submission" date="2017-06" db="EMBL/GenBank/DDBJ databases">
        <title>Ant-infecting Ophiocordyceps genomes reveal a high diversity of potential behavioral manipulation genes and a possible major role for enterotoxins.</title>
        <authorList>
            <person name="De Bekker C."/>
            <person name="Evans H.C."/>
            <person name="Brachmann A."/>
            <person name="Hughes D.P."/>
        </authorList>
    </citation>
    <scope>NUCLEOTIDE SEQUENCE [LARGE SCALE GENOMIC DNA]</scope>
    <source>
        <strain evidence="7 8">Map16</strain>
    </source>
</reference>
<organism evidence="7 8">
    <name type="scientific">Ophiocordyceps camponoti-rufipedis</name>
    <dbReference type="NCBI Taxonomy" id="2004952"/>
    <lineage>
        <taxon>Eukaryota</taxon>
        <taxon>Fungi</taxon>
        <taxon>Dikarya</taxon>
        <taxon>Ascomycota</taxon>
        <taxon>Pezizomycotina</taxon>
        <taxon>Sordariomycetes</taxon>
        <taxon>Hypocreomycetidae</taxon>
        <taxon>Hypocreales</taxon>
        <taxon>Ophiocordycipitaceae</taxon>
        <taxon>Ophiocordyceps</taxon>
    </lineage>
</organism>
<dbReference type="Gene3D" id="3.90.210.10">
    <property type="entry name" value="Heat-Labile Enterotoxin, subunit A"/>
    <property type="match status" value="1"/>
</dbReference>
<gene>
    <name evidence="7" type="ORF">CDD80_5274</name>
</gene>
<keyword evidence="4" id="KW-1015">Disulfide bond</keyword>
<accession>A0A2C5YPJ1</accession>
<evidence type="ECO:0000256" key="1">
    <source>
        <dbReference type="ARBA" id="ARBA00022656"/>
    </source>
</evidence>
<keyword evidence="8" id="KW-1185">Reference proteome</keyword>
<name>A0A2C5YPJ1_9HYPO</name>
<feature type="signal peptide" evidence="6">
    <location>
        <begin position="1"/>
        <end position="18"/>
    </location>
</feature>
<protein>
    <submittedName>
        <fullName evidence="7">Putative enterotoxin</fullName>
    </submittedName>
</protein>
<evidence type="ECO:0000256" key="5">
    <source>
        <dbReference type="SAM" id="MobiDB-lite"/>
    </source>
</evidence>
<evidence type="ECO:0000313" key="8">
    <source>
        <dbReference type="Proteomes" id="UP000226431"/>
    </source>
</evidence>
<proteinExistence type="predicted"/>
<dbReference type="EMBL" id="NJES01000510">
    <property type="protein sequence ID" value="PHH71445.1"/>
    <property type="molecule type" value="Genomic_DNA"/>
</dbReference>
<comment type="caution">
    <text evidence="7">The sequence shown here is derived from an EMBL/GenBank/DDBJ whole genome shotgun (WGS) entry which is preliminary data.</text>
</comment>
<dbReference type="OrthoDB" id="4868707at2759"/>
<keyword evidence="2 6" id="KW-0732">Signal</keyword>
<dbReference type="GO" id="GO:0090729">
    <property type="term" value="F:toxin activity"/>
    <property type="evidence" value="ECO:0007669"/>
    <property type="project" value="UniProtKB-KW"/>
</dbReference>
<evidence type="ECO:0000256" key="6">
    <source>
        <dbReference type="SAM" id="SignalP"/>
    </source>
</evidence>
<evidence type="ECO:0000256" key="3">
    <source>
        <dbReference type="ARBA" id="ARBA00023026"/>
    </source>
</evidence>
<evidence type="ECO:0000313" key="7">
    <source>
        <dbReference type="EMBL" id="PHH71445.1"/>
    </source>
</evidence>
<keyword evidence="1" id="KW-0800">Toxin</keyword>
<dbReference type="AlphaFoldDB" id="A0A2C5YPJ1"/>
<evidence type="ECO:0000256" key="4">
    <source>
        <dbReference type="ARBA" id="ARBA00023157"/>
    </source>
</evidence>
<dbReference type="SUPFAM" id="SSF56399">
    <property type="entry name" value="ADP-ribosylation"/>
    <property type="match status" value="1"/>
</dbReference>
<feature type="compositionally biased region" description="Basic and acidic residues" evidence="5">
    <location>
        <begin position="260"/>
        <end position="285"/>
    </location>
</feature>
<dbReference type="InterPro" id="IPR001144">
    <property type="entry name" value="Enterotoxin_A"/>
</dbReference>